<dbReference type="Proteomes" id="UP000177376">
    <property type="component" value="Unassembled WGS sequence"/>
</dbReference>
<organism evidence="1 2">
    <name type="scientific">Candidatus Buchananbacteria bacterium RIFCSPLOWO2_01_FULL_39_33</name>
    <dbReference type="NCBI Taxonomy" id="1797543"/>
    <lineage>
        <taxon>Bacteria</taxon>
        <taxon>Candidatus Buchananiibacteriota</taxon>
    </lineage>
</organism>
<proteinExistence type="predicted"/>
<gene>
    <name evidence="1" type="ORF">A3A02_00295</name>
</gene>
<evidence type="ECO:0000313" key="2">
    <source>
        <dbReference type="Proteomes" id="UP000177376"/>
    </source>
</evidence>
<evidence type="ECO:0000313" key="1">
    <source>
        <dbReference type="EMBL" id="OGY53141.1"/>
    </source>
</evidence>
<evidence type="ECO:0008006" key="3">
    <source>
        <dbReference type="Google" id="ProtNLM"/>
    </source>
</evidence>
<dbReference type="AlphaFoldDB" id="A0A1G1YLJ1"/>
<accession>A0A1G1YLJ1</accession>
<protein>
    <recommendedName>
        <fullName evidence="3">JAB domain-containing protein</fullName>
    </recommendedName>
</protein>
<sequence length="332" mass="37721">MSNWKGNIWQGGKKGADPFAPHQFETRQETINRNNVPGIFITPEAYADMLTIANLSGFDEIGWLGSVLTITDYRFLIDGIFLFQQEVHGATTEITEEGLADLFTDLIIENEELAQRLMFWGHVHPSSSTSPSGQDDDQMKHFSHNPWFIRGIFGRSGRAEFTFYDYQRGIIWQDVPWQISRPLNKELTAKWQAEIDAKVTQKAEINAKVTQEIVSMARNYGGYYSQLGYSIGELEEANSLLDSVGVRIAPRSLKWQKKEVIKGSRRDSQNNGKLLPITNQASAILPLCGQEPTGDECFFCSVKDSCHYFEDLVIERSLDDKNRSSIVYQEMD</sequence>
<name>A0A1G1YLJ1_9BACT</name>
<reference evidence="1 2" key="1">
    <citation type="journal article" date="2016" name="Nat. Commun.">
        <title>Thousands of microbial genomes shed light on interconnected biogeochemical processes in an aquifer system.</title>
        <authorList>
            <person name="Anantharaman K."/>
            <person name="Brown C.T."/>
            <person name="Hug L.A."/>
            <person name="Sharon I."/>
            <person name="Castelle C.J."/>
            <person name="Probst A.J."/>
            <person name="Thomas B.C."/>
            <person name="Singh A."/>
            <person name="Wilkins M.J."/>
            <person name="Karaoz U."/>
            <person name="Brodie E.L."/>
            <person name="Williams K.H."/>
            <person name="Hubbard S.S."/>
            <person name="Banfield J.F."/>
        </authorList>
    </citation>
    <scope>NUCLEOTIDE SEQUENCE [LARGE SCALE GENOMIC DNA]</scope>
</reference>
<comment type="caution">
    <text evidence="1">The sequence shown here is derived from an EMBL/GenBank/DDBJ whole genome shotgun (WGS) entry which is preliminary data.</text>
</comment>
<dbReference type="EMBL" id="MHIM01000004">
    <property type="protein sequence ID" value="OGY53141.1"/>
    <property type="molecule type" value="Genomic_DNA"/>
</dbReference>